<comment type="similarity">
    <text evidence="1">Belongs to the TCP11 family.</text>
</comment>
<dbReference type="OMA" id="FHAWKTH"/>
<feature type="compositionally biased region" description="Low complexity" evidence="3">
    <location>
        <begin position="497"/>
        <end position="516"/>
    </location>
</feature>
<dbReference type="GO" id="GO:0010737">
    <property type="term" value="P:protein kinase A signaling"/>
    <property type="evidence" value="ECO:0007669"/>
    <property type="project" value="TreeGrafter"/>
</dbReference>
<organism evidence="4 5">
    <name type="scientific">Xylona heveae (strain CBS 132557 / TC161)</name>
    <dbReference type="NCBI Taxonomy" id="1328760"/>
    <lineage>
        <taxon>Eukaryota</taxon>
        <taxon>Fungi</taxon>
        <taxon>Dikarya</taxon>
        <taxon>Ascomycota</taxon>
        <taxon>Pezizomycotina</taxon>
        <taxon>Xylonomycetes</taxon>
        <taxon>Xylonales</taxon>
        <taxon>Xylonaceae</taxon>
        <taxon>Xylona</taxon>
    </lineage>
</organism>
<keyword evidence="5" id="KW-1185">Reference proteome</keyword>
<dbReference type="PANTHER" id="PTHR12832:SF18">
    <property type="entry name" value="IQ CALMODULIN-BINDING MOTIF DOMAIN PROTEIN (AFU_ORTHOLOGUE AFUA_1G08920)"/>
    <property type="match status" value="1"/>
</dbReference>
<reference evidence="4 5" key="1">
    <citation type="journal article" date="2016" name="Fungal Biol.">
        <title>The genome of Xylona heveae provides a window into fungal endophytism.</title>
        <authorList>
            <person name="Gazis R."/>
            <person name="Kuo A."/>
            <person name="Riley R."/>
            <person name="LaButti K."/>
            <person name="Lipzen A."/>
            <person name="Lin J."/>
            <person name="Amirebrahimi M."/>
            <person name="Hesse C.N."/>
            <person name="Spatafora J.W."/>
            <person name="Henrissat B."/>
            <person name="Hainaut M."/>
            <person name="Grigoriev I.V."/>
            <person name="Hibbett D.S."/>
        </authorList>
    </citation>
    <scope>NUCLEOTIDE SEQUENCE [LARGE SCALE GENOMIC DNA]</scope>
    <source>
        <strain evidence="4 5">TC161</strain>
    </source>
</reference>
<evidence type="ECO:0000256" key="3">
    <source>
        <dbReference type="SAM" id="MobiDB-lite"/>
    </source>
</evidence>
<evidence type="ECO:0000313" key="4">
    <source>
        <dbReference type="EMBL" id="KZF25776.1"/>
    </source>
</evidence>
<evidence type="ECO:0000256" key="1">
    <source>
        <dbReference type="ARBA" id="ARBA00010954"/>
    </source>
</evidence>
<dbReference type="Proteomes" id="UP000076632">
    <property type="component" value="Unassembled WGS sequence"/>
</dbReference>
<feature type="region of interest" description="Disordered" evidence="3">
    <location>
        <begin position="929"/>
        <end position="952"/>
    </location>
</feature>
<proteinExistence type="inferred from homology"/>
<evidence type="ECO:0000313" key="5">
    <source>
        <dbReference type="Proteomes" id="UP000076632"/>
    </source>
</evidence>
<dbReference type="PANTHER" id="PTHR12832">
    <property type="entry name" value="TESTIS-SPECIFIC PROTEIN PBS13 T-COMPLEX 11"/>
    <property type="match status" value="1"/>
</dbReference>
<feature type="compositionally biased region" description="Low complexity" evidence="3">
    <location>
        <begin position="931"/>
        <end position="952"/>
    </location>
</feature>
<feature type="region of interest" description="Disordered" evidence="3">
    <location>
        <begin position="1"/>
        <end position="23"/>
    </location>
</feature>
<dbReference type="InParanoid" id="A0A165J5Y2"/>
<dbReference type="GeneID" id="28899966"/>
<feature type="coiled-coil region" evidence="2">
    <location>
        <begin position="165"/>
        <end position="210"/>
    </location>
</feature>
<dbReference type="Pfam" id="PF05794">
    <property type="entry name" value="Tcp11"/>
    <property type="match status" value="1"/>
</dbReference>
<keyword evidence="2" id="KW-0175">Coiled coil</keyword>
<feature type="region of interest" description="Disordered" evidence="3">
    <location>
        <begin position="63"/>
        <end position="98"/>
    </location>
</feature>
<name>A0A165J5Y2_XYLHT</name>
<dbReference type="AlphaFoldDB" id="A0A165J5Y2"/>
<dbReference type="OrthoDB" id="276323at2759"/>
<dbReference type="RefSeq" id="XP_018191331.1">
    <property type="nucleotide sequence ID" value="XM_018334829.1"/>
</dbReference>
<feature type="region of interest" description="Disordered" evidence="3">
    <location>
        <begin position="465"/>
        <end position="551"/>
    </location>
</feature>
<evidence type="ECO:0000256" key="2">
    <source>
        <dbReference type="SAM" id="Coils"/>
    </source>
</evidence>
<evidence type="ECO:0008006" key="6">
    <source>
        <dbReference type="Google" id="ProtNLM"/>
    </source>
</evidence>
<accession>A0A165J5Y2</accession>
<sequence length="1046" mass="115975">MRPPSPKLELDSQDSNLELASPGLSDVTDLLVSDEVNAEDDPAINPALPPRIAARFCRLTNVRRSTSNASSRRTSISSTHSHQSSRSRRARESSQSTCVAQHLRRASILEDRKARLADRAAHVEKVRLRAAVAKAALRPSNLEARALAAQKARERYLAQVTAACAEEVRRAKKIAEETKEKKAAEERRLKMEMKERHAEAERRRLEYNRRNGRRTRTASVPSSTVEVKPMASEASGFIDEETAAARIQGMWRDRRRRRVINDFQSLELSIEAIHDTTFEQVGALLSQDRVLSATSKLLKLCGVRDEQGGPLGEKLAVRTFLSSFLILGHPTHVLGNDGEQEKDLITKSKDLLISFERLLSMLTPENHYTPPEPELDALSHAYAAFLSAFKAWKSCDATALIETMVAQFVELDSIWSKVKDDHPSVAAEYEKGIRDNQAVLFARMKRLVGHEKARSLVLQAIKESRKVRGQRAAPEGAVATPRGVTGSSEQRQPTEGAQSSAEMQSPSPQPSSAAAETLQSRLNPPITASAHANSRRRSVQSDQLQKIESPIPENRTLLHELAINKRFRLEMEVPSEAMLQMRRAIYQSMKNDAAAQMGHPWTLAIADNIRRRLLRLLMHGSSTYKLVSEVLDPTVIANETSRGTFSFDKFFAFMSTMLPRLCAPFRDEEIKRLTQDDTGDWTDRLARIMHGLDLLCLDYCNFLMHESAPALIKDAPGYEARRFAEDLQNGVHTLEKTHRWWMASRTQLMEEAERRDPQGIMHPGSRPTAEKIYMHGLVNLAISVGPLPVSDLPETLQLDHNRLEASRRDTLRIVVVGAILLTAKNLLKRDVRSQWKQEAVRIWETLAGGERSEMREMRERGGHHHNSNHISANAPTAALGLAPYREDAGTATQIQSIIESSHAMPPQTRAQLANTIARVLGQARRAIGLLPPSSSSSTSSSSSASAATSPTAPFSDPVMRLLLQRLRTHVFSRLSATSAGERVRHATTASEGLAGSGLPEFVSMIGNIVEQLSKVADVDRKAHGMWYDAVAAQVAGAPPSSSSSFT</sequence>
<feature type="compositionally biased region" description="Low complexity" evidence="3">
    <location>
        <begin position="63"/>
        <end position="82"/>
    </location>
</feature>
<dbReference type="InterPro" id="IPR008862">
    <property type="entry name" value="Tcp11"/>
</dbReference>
<gene>
    <name evidence="4" type="ORF">L228DRAFT_266227</name>
</gene>
<protein>
    <recommendedName>
        <fullName evidence="6">Tcp11-domain-containing protein</fullName>
    </recommendedName>
</protein>
<dbReference type="STRING" id="1328760.A0A165J5Y2"/>
<dbReference type="EMBL" id="KV407455">
    <property type="protein sequence ID" value="KZF25776.1"/>
    <property type="molecule type" value="Genomic_DNA"/>
</dbReference>
<feature type="compositionally biased region" description="Polar residues" evidence="3">
    <location>
        <begin position="485"/>
        <end position="496"/>
    </location>
</feature>